<dbReference type="PANTHER" id="PTHR33630:SF9">
    <property type="entry name" value="CUTINASE 4"/>
    <property type="match status" value="1"/>
</dbReference>
<keyword evidence="5" id="KW-0732">Signal</keyword>
<proteinExistence type="inferred from homology"/>
<keyword evidence="2" id="KW-0719">Serine esterase</keyword>
<evidence type="ECO:0000256" key="3">
    <source>
        <dbReference type="ARBA" id="ARBA00022801"/>
    </source>
</evidence>
<dbReference type="SMART" id="SM01110">
    <property type="entry name" value="Cutinase"/>
    <property type="match status" value="1"/>
</dbReference>
<evidence type="ECO:0000256" key="4">
    <source>
        <dbReference type="ARBA" id="ARBA00023157"/>
    </source>
</evidence>
<comment type="caution">
    <text evidence="6">The sequence shown here is derived from an EMBL/GenBank/DDBJ whole genome shotgun (WGS) entry which is preliminary data.</text>
</comment>
<protein>
    <submittedName>
        <fullName evidence="6">Cutinase family protein</fullName>
    </submittedName>
</protein>
<feature type="signal peptide" evidence="5">
    <location>
        <begin position="1"/>
        <end position="19"/>
    </location>
</feature>
<evidence type="ECO:0000256" key="1">
    <source>
        <dbReference type="ARBA" id="ARBA00007534"/>
    </source>
</evidence>
<dbReference type="Pfam" id="PF01083">
    <property type="entry name" value="Cutinase"/>
    <property type="match status" value="1"/>
</dbReference>
<keyword evidence="4" id="KW-1015">Disulfide bond</keyword>
<sequence>MFAAASAVATLLVPAPAGAATASDCAPAVVIPIRGSGDGSVGPRTYGDMRTDGWEGATLSRLLTATYRDQPALRAVPIVSVGSGYPAVRTEDGIRDHSFGKSVRAGVSTAVDAYDSARSEGSPGCAPMAVVVGFSQGAAVARGVAIELAKRSVLAATVLMGDPFQKPGADGVMGTGSRGEGVWRNPLGAFVSGVDARGSDAFYSLRNVRRISVCHVGDPVCDFRVGTDLRGRPHTTYLADTTRFQTGAGAVPLGPSELDVLAATLRGDILWAKEQWTPAGRGSTGSAFT</sequence>
<dbReference type="Gene3D" id="3.40.50.1820">
    <property type="entry name" value="alpha/beta hydrolase"/>
    <property type="match status" value="1"/>
</dbReference>
<dbReference type="Proteomes" id="UP001597068">
    <property type="component" value="Unassembled WGS sequence"/>
</dbReference>
<dbReference type="InterPro" id="IPR029058">
    <property type="entry name" value="AB_hydrolase_fold"/>
</dbReference>
<evidence type="ECO:0000313" key="6">
    <source>
        <dbReference type="EMBL" id="MFD0924722.1"/>
    </source>
</evidence>
<accession>A0ABW3G223</accession>
<dbReference type="SUPFAM" id="SSF53474">
    <property type="entry name" value="alpha/beta-Hydrolases"/>
    <property type="match status" value="1"/>
</dbReference>
<feature type="chain" id="PRO_5046125655" evidence="5">
    <location>
        <begin position="20"/>
        <end position="289"/>
    </location>
</feature>
<name>A0ABW3G223_9NOCA</name>
<dbReference type="EMBL" id="JBHTIL010000001">
    <property type="protein sequence ID" value="MFD0924722.1"/>
    <property type="molecule type" value="Genomic_DNA"/>
</dbReference>
<gene>
    <name evidence="6" type="ORF">ACFQ04_03140</name>
</gene>
<keyword evidence="7" id="KW-1185">Reference proteome</keyword>
<keyword evidence="3" id="KW-0378">Hydrolase</keyword>
<reference evidence="7" key="1">
    <citation type="journal article" date="2019" name="Int. J. Syst. Evol. Microbiol.">
        <title>The Global Catalogue of Microorganisms (GCM) 10K type strain sequencing project: providing services to taxonomists for standard genome sequencing and annotation.</title>
        <authorList>
            <consortium name="The Broad Institute Genomics Platform"/>
            <consortium name="The Broad Institute Genome Sequencing Center for Infectious Disease"/>
            <person name="Wu L."/>
            <person name="Ma J."/>
        </authorList>
    </citation>
    <scope>NUCLEOTIDE SEQUENCE [LARGE SCALE GENOMIC DNA]</scope>
    <source>
        <strain evidence="7">CCUG 50873</strain>
    </source>
</reference>
<evidence type="ECO:0000256" key="2">
    <source>
        <dbReference type="ARBA" id="ARBA00022487"/>
    </source>
</evidence>
<dbReference type="PANTHER" id="PTHR33630">
    <property type="entry name" value="CUTINASE RV1984C-RELATED-RELATED"/>
    <property type="match status" value="1"/>
</dbReference>
<evidence type="ECO:0000256" key="5">
    <source>
        <dbReference type="SAM" id="SignalP"/>
    </source>
</evidence>
<dbReference type="InterPro" id="IPR000675">
    <property type="entry name" value="Cutinase/axe"/>
</dbReference>
<evidence type="ECO:0000313" key="7">
    <source>
        <dbReference type="Proteomes" id="UP001597068"/>
    </source>
</evidence>
<comment type="similarity">
    <text evidence="1">Belongs to the cutinase family.</text>
</comment>
<dbReference type="RefSeq" id="WP_253647270.1">
    <property type="nucleotide sequence ID" value="NZ_BAAAMO010000002.1"/>
</dbReference>
<organism evidence="6 7">
    <name type="scientific">Williamsia deligens</name>
    <dbReference type="NCBI Taxonomy" id="321325"/>
    <lineage>
        <taxon>Bacteria</taxon>
        <taxon>Bacillati</taxon>
        <taxon>Actinomycetota</taxon>
        <taxon>Actinomycetes</taxon>
        <taxon>Mycobacteriales</taxon>
        <taxon>Nocardiaceae</taxon>
        <taxon>Williamsia</taxon>
    </lineage>
</organism>